<reference evidence="2" key="1">
    <citation type="submission" date="2018-04" db="EMBL/GenBank/DDBJ databases">
        <title>Whole genome sequencing of Hypsizygus marmoreus.</title>
        <authorList>
            <person name="Choi I.-G."/>
            <person name="Min B."/>
            <person name="Kim J.-G."/>
            <person name="Kim S."/>
            <person name="Oh Y.-L."/>
            <person name="Kong W.-S."/>
            <person name="Park H."/>
            <person name="Jeong J."/>
            <person name="Song E.-S."/>
        </authorList>
    </citation>
    <scope>NUCLEOTIDE SEQUENCE [LARGE SCALE GENOMIC DNA]</scope>
    <source>
        <strain evidence="2">51987-8</strain>
    </source>
</reference>
<dbReference type="AlphaFoldDB" id="A0A369JZP2"/>
<evidence type="ECO:0000256" key="1">
    <source>
        <dbReference type="SAM" id="MobiDB-lite"/>
    </source>
</evidence>
<keyword evidence="3" id="KW-1185">Reference proteome</keyword>
<name>A0A369JZP2_HYPMA</name>
<protein>
    <submittedName>
        <fullName evidence="2">Uncharacterized protein</fullName>
    </submittedName>
</protein>
<dbReference type="Proteomes" id="UP000076154">
    <property type="component" value="Unassembled WGS sequence"/>
</dbReference>
<feature type="compositionally biased region" description="Basic and acidic residues" evidence="1">
    <location>
        <begin position="52"/>
        <end position="67"/>
    </location>
</feature>
<feature type="compositionally biased region" description="Low complexity" evidence="1">
    <location>
        <begin position="21"/>
        <end position="49"/>
    </location>
</feature>
<feature type="region of interest" description="Disordered" evidence="1">
    <location>
        <begin position="21"/>
        <end position="73"/>
    </location>
</feature>
<dbReference type="EMBL" id="LUEZ02000013">
    <property type="protein sequence ID" value="RDB27831.1"/>
    <property type="molecule type" value="Genomic_DNA"/>
</dbReference>
<dbReference type="InParanoid" id="A0A369JZP2"/>
<evidence type="ECO:0000313" key="2">
    <source>
        <dbReference type="EMBL" id="RDB27831.1"/>
    </source>
</evidence>
<accession>A0A369JZP2</accession>
<gene>
    <name evidence="2" type="ORF">Hypma_002111</name>
</gene>
<sequence>MPELGEIMAFEETMAKFAGYSYSSSNSGGASTEPSTTSASPAPVITASTHCSDVENGTRETEKKIKVVESLGE</sequence>
<proteinExistence type="predicted"/>
<evidence type="ECO:0000313" key="3">
    <source>
        <dbReference type="Proteomes" id="UP000076154"/>
    </source>
</evidence>
<organism evidence="2 3">
    <name type="scientific">Hypsizygus marmoreus</name>
    <name type="common">White beech mushroom</name>
    <name type="synonym">Agaricus marmoreus</name>
    <dbReference type="NCBI Taxonomy" id="39966"/>
    <lineage>
        <taxon>Eukaryota</taxon>
        <taxon>Fungi</taxon>
        <taxon>Dikarya</taxon>
        <taxon>Basidiomycota</taxon>
        <taxon>Agaricomycotina</taxon>
        <taxon>Agaricomycetes</taxon>
        <taxon>Agaricomycetidae</taxon>
        <taxon>Agaricales</taxon>
        <taxon>Tricholomatineae</taxon>
        <taxon>Lyophyllaceae</taxon>
        <taxon>Hypsizygus</taxon>
    </lineage>
</organism>
<comment type="caution">
    <text evidence="2">The sequence shown here is derived from an EMBL/GenBank/DDBJ whole genome shotgun (WGS) entry which is preliminary data.</text>
</comment>